<dbReference type="EMBL" id="BARU01040065">
    <property type="protein sequence ID" value="GAH87765.1"/>
    <property type="molecule type" value="Genomic_DNA"/>
</dbReference>
<sequence length="182" mass="20718">MTKILFLIQEKELKNIFIVSADGGEPVRLTKKDKKGFQYTSTRWCPDGKKIAFRSLDYGSWEKGEKAEPISIWTMDVKEGELKLVTEGLFGWDLCWSSDGRYILSSKKEESSKGPWQEGQRVFRVSADGGAPEKMNINGSAPDYSPDGKKIAYSRLVEYGTEYWIVENFLPEEKGPKKSKSR</sequence>
<dbReference type="Pfam" id="PF07676">
    <property type="entry name" value="PD40"/>
    <property type="match status" value="2"/>
</dbReference>
<proteinExistence type="inferred from homology"/>
<dbReference type="PANTHER" id="PTHR36842">
    <property type="entry name" value="PROTEIN TOLB HOMOLOG"/>
    <property type="match status" value="1"/>
</dbReference>
<dbReference type="SUPFAM" id="SSF69304">
    <property type="entry name" value="Tricorn protease N-terminal domain"/>
    <property type="match status" value="1"/>
</dbReference>
<name>X1K260_9ZZZZ</name>
<dbReference type="Gene3D" id="2.120.10.30">
    <property type="entry name" value="TolB, C-terminal domain"/>
    <property type="match status" value="1"/>
</dbReference>
<dbReference type="InterPro" id="IPR011659">
    <property type="entry name" value="WD40"/>
</dbReference>
<comment type="caution">
    <text evidence="2">The sequence shown here is derived from an EMBL/GenBank/DDBJ whole genome shotgun (WGS) entry which is preliminary data.</text>
</comment>
<protein>
    <recommendedName>
        <fullName evidence="3">Dipeptidylpeptidase IV N-terminal domain-containing protein</fullName>
    </recommendedName>
</protein>
<reference evidence="2" key="1">
    <citation type="journal article" date="2014" name="Front. Microbiol.">
        <title>High frequency of phylogenetically diverse reductive dehalogenase-homologous genes in deep subseafloor sedimentary metagenomes.</title>
        <authorList>
            <person name="Kawai M."/>
            <person name="Futagami T."/>
            <person name="Toyoda A."/>
            <person name="Takaki Y."/>
            <person name="Nishi S."/>
            <person name="Hori S."/>
            <person name="Arai W."/>
            <person name="Tsubouchi T."/>
            <person name="Morono Y."/>
            <person name="Uchiyama I."/>
            <person name="Ito T."/>
            <person name="Fujiyama A."/>
            <person name="Inagaki F."/>
            <person name="Takami H."/>
        </authorList>
    </citation>
    <scope>NUCLEOTIDE SEQUENCE</scope>
    <source>
        <strain evidence="2">Expedition CK06-06</strain>
    </source>
</reference>
<dbReference type="PANTHER" id="PTHR36842:SF1">
    <property type="entry name" value="PROTEIN TOLB"/>
    <property type="match status" value="1"/>
</dbReference>
<dbReference type="AlphaFoldDB" id="X1K260"/>
<evidence type="ECO:0000256" key="1">
    <source>
        <dbReference type="ARBA" id="ARBA00009820"/>
    </source>
</evidence>
<evidence type="ECO:0000313" key="2">
    <source>
        <dbReference type="EMBL" id="GAH87765.1"/>
    </source>
</evidence>
<organism evidence="2">
    <name type="scientific">marine sediment metagenome</name>
    <dbReference type="NCBI Taxonomy" id="412755"/>
    <lineage>
        <taxon>unclassified sequences</taxon>
        <taxon>metagenomes</taxon>
        <taxon>ecological metagenomes</taxon>
    </lineage>
</organism>
<dbReference type="InterPro" id="IPR011042">
    <property type="entry name" value="6-blade_b-propeller_TolB-like"/>
</dbReference>
<gene>
    <name evidence="2" type="ORF">S03H2_61999</name>
</gene>
<comment type="similarity">
    <text evidence="1">Belongs to the TolB family.</text>
</comment>
<accession>X1K260</accession>
<evidence type="ECO:0008006" key="3">
    <source>
        <dbReference type="Google" id="ProtNLM"/>
    </source>
</evidence>